<gene>
    <name evidence="1" type="ORF">ADL29_06815</name>
</gene>
<name>A0A0N0XYM7_9ACTN</name>
<sequence length="126" mass="14074">MTAPDLSVIAAAVRLRDRCTTAAVAHHERAGLAPSMQYARATYDAIAELIREDERRRLAEAGRLPPVDGDSEWAIRFNSLRGQSSILTRDNEDDARSFFTEPAGTENTELVRRWVGPWQPVPTDQP</sequence>
<dbReference type="PATRIC" id="fig|66876.3.peg.1499"/>
<comment type="caution">
    <text evidence="1">The sequence shown here is derived from an EMBL/GenBank/DDBJ whole genome shotgun (WGS) entry which is preliminary data.</text>
</comment>
<dbReference type="RefSeq" id="WP_053922827.1">
    <property type="nucleotide sequence ID" value="NZ_LGKG01000034.1"/>
</dbReference>
<organism evidence="1 2">
    <name type="scientific">Streptomyces chattanoogensis</name>
    <dbReference type="NCBI Taxonomy" id="66876"/>
    <lineage>
        <taxon>Bacteria</taxon>
        <taxon>Bacillati</taxon>
        <taxon>Actinomycetota</taxon>
        <taxon>Actinomycetes</taxon>
        <taxon>Kitasatosporales</taxon>
        <taxon>Streptomycetaceae</taxon>
        <taxon>Streptomyces</taxon>
    </lineage>
</organism>
<reference evidence="2" key="1">
    <citation type="submission" date="2015-07" db="EMBL/GenBank/DDBJ databases">
        <authorList>
            <person name="Ju K.-S."/>
            <person name="Doroghazi J.R."/>
            <person name="Metcalf W.W."/>
        </authorList>
    </citation>
    <scope>NUCLEOTIDE SEQUENCE [LARGE SCALE GENOMIC DNA]</scope>
    <source>
        <strain evidence="2">NRRL ISP-5002</strain>
    </source>
</reference>
<dbReference type="EMBL" id="LGKG01000034">
    <property type="protein sequence ID" value="KPC65694.1"/>
    <property type="molecule type" value="Genomic_DNA"/>
</dbReference>
<dbReference type="Proteomes" id="UP000037982">
    <property type="component" value="Unassembled WGS sequence"/>
</dbReference>
<evidence type="ECO:0000313" key="2">
    <source>
        <dbReference type="Proteomes" id="UP000037982"/>
    </source>
</evidence>
<dbReference type="AlphaFoldDB" id="A0A0N0XYM7"/>
<proteinExistence type="predicted"/>
<keyword evidence="2" id="KW-1185">Reference proteome</keyword>
<protein>
    <submittedName>
        <fullName evidence="1">Uncharacterized protein</fullName>
    </submittedName>
</protein>
<evidence type="ECO:0000313" key="1">
    <source>
        <dbReference type="EMBL" id="KPC65694.1"/>
    </source>
</evidence>
<accession>A0A0N0XYM7</accession>